<reference evidence="1" key="1">
    <citation type="submission" date="2018-05" db="EMBL/GenBank/DDBJ databases">
        <authorList>
            <person name="Lanie J.A."/>
            <person name="Ng W.-L."/>
            <person name="Kazmierczak K.M."/>
            <person name="Andrzejewski T.M."/>
            <person name="Davidsen T.M."/>
            <person name="Wayne K.J."/>
            <person name="Tettelin H."/>
            <person name="Glass J.I."/>
            <person name="Rusch D."/>
            <person name="Podicherti R."/>
            <person name="Tsui H.-C.T."/>
            <person name="Winkler M.E."/>
        </authorList>
    </citation>
    <scope>NUCLEOTIDE SEQUENCE</scope>
</reference>
<evidence type="ECO:0000313" key="1">
    <source>
        <dbReference type="EMBL" id="SVB96012.1"/>
    </source>
</evidence>
<accession>A0A382I9M9</accession>
<feature type="non-terminal residue" evidence="1">
    <location>
        <position position="449"/>
    </location>
</feature>
<dbReference type="EMBL" id="UINC01065891">
    <property type="protein sequence ID" value="SVB96012.1"/>
    <property type="molecule type" value="Genomic_DNA"/>
</dbReference>
<name>A0A382I9M9_9ZZZZ</name>
<feature type="non-terminal residue" evidence="1">
    <location>
        <position position="1"/>
    </location>
</feature>
<protein>
    <submittedName>
        <fullName evidence="1">Uncharacterized protein</fullName>
    </submittedName>
</protein>
<organism evidence="1">
    <name type="scientific">marine metagenome</name>
    <dbReference type="NCBI Taxonomy" id="408172"/>
    <lineage>
        <taxon>unclassified sequences</taxon>
        <taxon>metagenomes</taxon>
        <taxon>ecological metagenomes</taxon>
    </lineage>
</organism>
<gene>
    <name evidence="1" type="ORF">METZ01_LOCUS248866</name>
</gene>
<dbReference type="SUPFAM" id="SSF52540">
    <property type="entry name" value="P-loop containing nucleoside triphosphate hydrolases"/>
    <property type="match status" value="1"/>
</dbReference>
<dbReference type="AlphaFoldDB" id="A0A382I9M9"/>
<dbReference type="InterPro" id="IPR027417">
    <property type="entry name" value="P-loop_NTPase"/>
</dbReference>
<sequence length="449" mass="51983">NDEIEDFRFWSRTKTDVGVQAMRSILREVQGMAFKEEDEGEEAFRIDIPKVVKQADRKFLSKNYGATIQNGQATFSRSMVLNETTNLGVPLMKIDDSTGQVTIGLGGGKIQLPTDVSQEQINQGLADIEAYISLVDRAFCYHPEAVKMTMFETILFTMAAPFANQWLQEKRRKAGQANKRGPRHLVIFGDGHNGKTTFGRFQNHLLCGTPIEPVNGKTYAKKQWDNLFNHITTAGTPYPVIIDDIKKTCFTSARGSLETNIKTYFENDWRPEFTYPMIIFNTNHDRIDEWAKTRVRRLDFLVKFRESEKEQMVINDILQRPNHVFSPFAKLYVEELLKDPEFRNDELHIARAVMSHIYDIADRELPEYFPHNPPEEIYDTDALYCVDRERYGIFKESKIRGGLRLEFNAWGSLHNFRSRLPPSVSSIVDDKILIIENPKEYRTFMKKGR</sequence>
<proteinExistence type="predicted"/>